<feature type="compositionally biased region" description="Basic residues" evidence="1">
    <location>
        <begin position="86"/>
        <end position="105"/>
    </location>
</feature>
<dbReference type="AlphaFoldDB" id="A0A212JVF5"/>
<name>A0A212JVF5_9DELT</name>
<dbReference type="EMBL" id="FLUQ01000002">
    <property type="protein sequence ID" value="SBW03348.1"/>
    <property type="molecule type" value="Genomic_DNA"/>
</dbReference>
<organism evidence="3">
    <name type="scientific">uncultured delta proteobacterium</name>
    <dbReference type="NCBI Taxonomy" id="34034"/>
    <lineage>
        <taxon>Bacteria</taxon>
        <taxon>Deltaproteobacteria</taxon>
        <taxon>environmental samples</taxon>
    </lineage>
</organism>
<accession>A0A212JVF5</accession>
<feature type="region of interest" description="Disordered" evidence="1">
    <location>
        <begin position="86"/>
        <end position="178"/>
    </location>
</feature>
<protein>
    <submittedName>
        <fullName evidence="3">Uncharacterized protein</fullName>
    </submittedName>
</protein>
<keyword evidence="2" id="KW-0732">Signal</keyword>
<feature type="compositionally biased region" description="Basic and acidic residues" evidence="1">
    <location>
        <begin position="148"/>
        <end position="160"/>
    </location>
</feature>
<reference evidence="3" key="1">
    <citation type="submission" date="2016-04" db="EMBL/GenBank/DDBJ databases">
        <authorList>
            <person name="Evans L.H."/>
            <person name="Alamgir A."/>
            <person name="Owens N."/>
            <person name="Weber N.D."/>
            <person name="Virtaneva K."/>
            <person name="Barbian K."/>
            <person name="Babar A."/>
            <person name="Rosenke K."/>
        </authorList>
    </citation>
    <scope>NUCLEOTIDE SEQUENCE</scope>
    <source>
        <strain evidence="3">86</strain>
    </source>
</reference>
<feature type="chain" id="PRO_5012487987" evidence="2">
    <location>
        <begin position="33"/>
        <end position="178"/>
    </location>
</feature>
<sequence>MRTNTVSRNIKIMACLITAGLIAAFSSTPALAGSAFSSNERSVSVGYDLDGVGIQVAYSREYTSYDNHRHRDSGHYYGKDKHYKHYKHGKPGHFQKGHQYGKHGKPGWQGHPGRHAGKHGNGHQFGKDKHGKPQWHGQNKHGNGPGFDKGKGDRHNDKHARGGFGGGHDRGGRQQARR</sequence>
<gene>
    <name evidence="3" type="ORF">KL86DPRO_20128</name>
</gene>
<feature type="compositionally biased region" description="Basic residues" evidence="1">
    <location>
        <begin position="112"/>
        <end position="121"/>
    </location>
</feature>
<feature type="signal peptide" evidence="2">
    <location>
        <begin position="1"/>
        <end position="32"/>
    </location>
</feature>
<proteinExistence type="predicted"/>
<evidence type="ECO:0000313" key="3">
    <source>
        <dbReference type="EMBL" id="SBW03348.1"/>
    </source>
</evidence>
<evidence type="ECO:0000256" key="1">
    <source>
        <dbReference type="SAM" id="MobiDB-lite"/>
    </source>
</evidence>
<evidence type="ECO:0000256" key="2">
    <source>
        <dbReference type="SAM" id="SignalP"/>
    </source>
</evidence>